<keyword evidence="2" id="KW-1185">Reference proteome</keyword>
<reference evidence="1" key="2">
    <citation type="submission" date="2020-12" db="EMBL/GenBank/DDBJ databases">
        <authorList>
            <person name="Kanost M."/>
        </authorList>
    </citation>
    <scope>NUCLEOTIDE SEQUENCE</scope>
</reference>
<comment type="caution">
    <text evidence="1">The sequence shown here is derived from an EMBL/GenBank/DDBJ whole genome shotgun (WGS) entry which is preliminary data.</text>
</comment>
<name>A0A921YKK2_MANSE</name>
<evidence type="ECO:0000313" key="1">
    <source>
        <dbReference type="EMBL" id="KAG6440851.1"/>
    </source>
</evidence>
<protein>
    <submittedName>
        <fullName evidence="1">Uncharacterized protein</fullName>
    </submittedName>
</protein>
<evidence type="ECO:0000313" key="2">
    <source>
        <dbReference type="Proteomes" id="UP000791440"/>
    </source>
</evidence>
<dbReference type="EMBL" id="JH668282">
    <property type="protein sequence ID" value="KAG6440851.1"/>
    <property type="molecule type" value="Genomic_DNA"/>
</dbReference>
<accession>A0A921YKK2</accession>
<dbReference type="AlphaFoldDB" id="A0A921YKK2"/>
<organism evidence="1 2">
    <name type="scientific">Manduca sexta</name>
    <name type="common">Tobacco hawkmoth</name>
    <name type="synonym">Tobacco hornworm</name>
    <dbReference type="NCBI Taxonomy" id="7130"/>
    <lineage>
        <taxon>Eukaryota</taxon>
        <taxon>Metazoa</taxon>
        <taxon>Ecdysozoa</taxon>
        <taxon>Arthropoda</taxon>
        <taxon>Hexapoda</taxon>
        <taxon>Insecta</taxon>
        <taxon>Pterygota</taxon>
        <taxon>Neoptera</taxon>
        <taxon>Endopterygota</taxon>
        <taxon>Lepidoptera</taxon>
        <taxon>Glossata</taxon>
        <taxon>Ditrysia</taxon>
        <taxon>Bombycoidea</taxon>
        <taxon>Sphingidae</taxon>
        <taxon>Sphinginae</taxon>
        <taxon>Sphingini</taxon>
        <taxon>Manduca</taxon>
    </lineage>
</organism>
<gene>
    <name evidence="1" type="ORF">O3G_MSEX001464</name>
</gene>
<reference evidence="1" key="1">
    <citation type="journal article" date="2016" name="Insect Biochem. Mol. Biol.">
        <title>Multifaceted biological insights from a draft genome sequence of the tobacco hornworm moth, Manduca sexta.</title>
        <authorList>
            <person name="Kanost M.R."/>
            <person name="Arrese E.L."/>
            <person name="Cao X."/>
            <person name="Chen Y.R."/>
            <person name="Chellapilla S."/>
            <person name="Goldsmith M.R."/>
            <person name="Grosse-Wilde E."/>
            <person name="Heckel D.G."/>
            <person name="Herndon N."/>
            <person name="Jiang H."/>
            <person name="Papanicolaou A."/>
            <person name="Qu J."/>
            <person name="Soulages J.L."/>
            <person name="Vogel H."/>
            <person name="Walters J."/>
            <person name="Waterhouse R.M."/>
            <person name="Ahn S.J."/>
            <person name="Almeida F.C."/>
            <person name="An C."/>
            <person name="Aqrawi P."/>
            <person name="Bretschneider A."/>
            <person name="Bryant W.B."/>
            <person name="Bucks S."/>
            <person name="Chao H."/>
            <person name="Chevignon G."/>
            <person name="Christen J.M."/>
            <person name="Clarke D.F."/>
            <person name="Dittmer N.T."/>
            <person name="Ferguson L.C.F."/>
            <person name="Garavelou S."/>
            <person name="Gordon K.H.J."/>
            <person name="Gunaratna R.T."/>
            <person name="Han Y."/>
            <person name="Hauser F."/>
            <person name="He Y."/>
            <person name="Heidel-Fischer H."/>
            <person name="Hirsh A."/>
            <person name="Hu Y."/>
            <person name="Jiang H."/>
            <person name="Kalra D."/>
            <person name="Klinner C."/>
            <person name="Konig C."/>
            <person name="Kovar C."/>
            <person name="Kroll A.R."/>
            <person name="Kuwar S.S."/>
            <person name="Lee S.L."/>
            <person name="Lehman R."/>
            <person name="Li K."/>
            <person name="Li Z."/>
            <person name="Liang H."/>
            <person name="Lovelace S."/>
            <person name="Lu Z."/>
            <person name="Mansfield J.H."/>
            <person name="McCulloch K.J."/>
            <person name="Mathew T."/>
            <person name="Morton B."/>
            <person name="Muzny D.M."/>
            <person name="Neunemann D."/>
            <person name="Ongeri F."/>
            <person name="Pauchet Y."/>
            <person name="Pu L.L."/>
            <person name="Pyrousis I."/>
            <person name="Rao X.J."/>
            <person name="Redding A."/>
            <person name="Roesel C."/>
            <person name="Sanchez-Gracia A."/>
            <person name="Schaack S."/>
            <person name="Shukla A."/>
            <person name="Tetreau G."/>
            <person name="Wang Y."/>
            <person name="Xiong G.H."/>
            <person name="Traut W."/>
            <person name="Walsh T.K."/>
            <person name="Worley K.C."/>
            <person name="Wu D."/>
            <person name="Wu W."/>
            <person name="Wu Y.Q."/>
            <person name="Zhang X."/>
            <person name="Zou Z."/>
            <person name="Zucker H."/>
            <person name="Briscoe A.D."/>
            <person name="Burmester T."/>
            <person name="Clem R.J."/>
            <person name="Feyereisen R."/>
            <person name="Grimmelikhuijzen C.J.P."/>
            <person name="Hamodrakas S.J."/>
            <person name="Hansson B.S."/>
            <person name="Huguet E."/>
            <person name="Jermiin L.S."/>
            <person name="Lan Q."/>
            <person name="Lehman H.K."/>
            <person name="Lorenzen M."/>
            <person name="Merzendorfer H."/>
            <person name="Michalopoulos I."/>
            <person name="Morton D.B."/>
            <person name="Muthukrishnan S."/>
            <person name="Oakeshott J.G."/>
            <person name="Palmer W."/>
            <person name="Park Y."/>
            <person name="Passarelli A.L."/>
            <person name="Rozas J."/>
            <person name="Schwartz L.M."/>
            <person name="Smith W."/>
            <person name="Southgate A."/>
            <person name="Vilcinskas A."/>
            <person name="Vogt R."/>
            <person name="Wang P."/>
            <person name="Werren J."/>
            <person name="Yu X.Q."/>
            <person name="Zhou J.J."/>
            <person name="Brown S.J."/>
            <person name="Scherer S.E."/>
            <person name="Richards S."/>
            <person name="Blissard G.W."/>
        </authorList>
    </citation>
    <scope>NUCLEOTIDE SEQUENCE</scope>
</reference>
<dbReference type="Proteomes" id="UP000791440">
    <property type="component" value="Unassembled WGS sequence"/>
</dbReference>
<sequence length="227" mass="25572">MDEANLSAPYENPDIPESAASFTERPNTCPLCNSTVKLFYINFTEKIFMCENTDCEYPFGHEDIKFYKYGQDLQIADDVSSNKSRNTASVAASTISSSAWADIEQMNKIYESEECQFDTKATESKEKNIKTKLEKEIEAQLSKNVANIKELTKELSETAAEKGHCIKNEKWLKNLMNKQTSGMKLLRQGEITKLKKTELALGATELKIDIDPSKNNVSSITINLTNQ</sequence>
<proteinExistence type="predicted"/>
<dbReference type="OrthoDB" id="7444416at2759"/>